<evidence type="ECO:0000313" key="3">
    <source>
        <dbReference type="Proteomes" id="UP001174909"/>
    </source>
</evidence>
<dbReference type="Proteomes" id="UP001174909">
    <property type="component" value="Unassembled WGS sequence"/>
</dbReference>
<gene>
    <name evidence="2" type="ORF">GBAR_LOCUS14505</name>
</gene>
<keyword evidence="3" id="KW-1185">Reference proteome</keyword>
<name>A0AA35S9P6_GEOBA</name>
<accession>A0AA35S9P6</accession>
<sequence length="211" mass="22756">MAVDTFSVVTRVGSIVVALFIIGTSIATLRVISDNDKLVHYRDLQDNGELDELSQNERALRGLIIFTQAAAVWGIILCTFTTIAGVLSVIIVVINRQSIGKIILGVIEIVFIVIGTLLYLSLGIACAVHAADWGEPPETCTERFRDLSDTSNNSDDFDDICNSVALNTTNSLQAVFSFVEIGVFGAVILATIFSLRSKPTTTNTISAQEKS</sequence>
<keyword evidence="1" id="KW-0812">Transmembrane</keyword>
<organism evidence="2 3">
    <name type="scientific">Geodia barretti</name>
    <name type="common">Barrett's horny sponge</name>
    <dbReference type="NCBI Taxonomy" id="519541"/>
    <lineage>
        <taxon>Eukaryota</taxon>
        <taxon>Metazoa</taxon>
        <taxon>Porifera</taxon>
        <taxon>Demospongiae</taxon>
        <taxon>Heteroscleromorpha</taxon>
        <taxon>Tetractinellida</taxon>
        <taxon>Astrophorina</taxon>
        <taxon>Geodiidae</taxon>
        <taxon>Geodia</taxon>
    </lineage>
</organism>
<evidence type="ECO:0008006" key="4">
    <source>
        <dbReference type="Google" id="ProtNLM"/>
    </source>
</evidence>
<dbReference type="EMBL" id="CASHTH010002116">
    <property type="protein sequence ID" value="CAI8025072.1"/>
    <property type="molecule type" value="Genomic_DNA"/>
</dbReference>
<feature type="transmembrane region" description="Helical" evidence="1">
    <location>
        <begin position="174"/>
        <end position="195"/>
    </location>
</feature>
<evidence type="ECO:0000256" key="1">
    <source>
        <dbReference type="SAM" id="Phobius"/>
    </source>
</evidence>
<keyword evidence="1" id="KW-1133">Transmembrane helix</keyword>
<reference evidence="2" key="1">
    <citation type="submission" date="2023-03" db="EMBL/GenBank/DDBJ databases">
        <authorList>
            <person name="Steffen K."/>
            <person name="Cardenas P."/>
        </authorList>
    </citation>
    <scope>NUCLEOTIDE SEQUENCE</scope>
</reference>
<protein>
    <recommendedName>
        <fullName evidence="4">MARVEL domain-containing protein</fullName>
    </recommendedName>
</protein>
<keyword evidence="1" id="KW-0472">Membrane</keyword>
<dbReference type="AlphaFoldDB" id="A0AA35S9P6"/>
<comment type="caution">
    <text evidence="2">The sequence shown here is derived from an EMBL/GenBank/DDBJ whole genome shotgun (WGS) entry which is preliminary data.</text>
</comment>
<proteinExistence type="predicted"/>
<evidence type="ECO:0000313" key="2">
    <source>
        <dbReference type="EMBL" id="CAI8025072.1"/>
    </source>
</evidence>
<feature type="transmembrane region" description="Helical" evidence="1">
    <location>
        <begin position="70"/>
        <end position="94"/>
    </location>
</feature>
<feature type="transmembrane region" description="Helical" evidence="1">
    <location>
        <begin position="12"/>
        <end position="32"/>
    </location>
</feature>
<feature type="transmembrane region" description="Helical" evidence="1">
    <location>
        <begin position="106"/>
        <end position="131"/>
    </location>
</feature>